<feature type="domain" description="Glycosyltransferase Maf N-terminal" evidence="2">
    <location>
        <begin position="270"/>
        <end position="496"/>
    </location>
</feature>
<comment type="caution">
    <text evidence="3">The sequence shown here is derived from an EMBL/GenBank/DDBJ whole genome shotgun (WGS) entry which is preliminary data.</text>
</comment>
<dbReference type="Pfam" id="PF20157">
    <property type="entry name" value="Maf_flag10_N"/>
    <property type="match status" value="3"/>
</dbReference>
<keyword evidence="4" id="KW-1185">Reference proteome</keyword>
<dbReference type="PANTHER" id="PTHR41786:SF1">
    <property type="entry name" value="6-HYDROXYMETHYLPTERIN DIPHOSPHOKINASE MPTE-LIKE DOMAIN-CONTAINING PROTEIN"/>
    <property type="match status" value="1"/>
</dbReference>
<dbReference type="Gene3D" id="3.90.1480.10">
    <property type="entry name" value="Alpha-2,3-sialyltransferase"/>
    <property type="match status" value="1"/>
</dbReference>
<proteinExistence type="predicted"/>
<feature type="domain" description="6-hydroxymethylpterin diphosphokinase MptE-like" evidence="1">
    <location>
        <begin position="534"/>
        <end position="690"/>
    </location>
</feature>
<dbReference type="InterPro" id="IPR002826">
    <property type="entry name" value="MptE-like"/>
</dbReference>
<gene>
    <name evidence="3" type="ORF">GCM10009098_01570</name>
</gene>
<evidence type="ECO:0000259" key="2">
    <source>
        <dbReference type="Pfam" id="PF20157"/>
    </source>
</evidence>
<evidence type="ECO:0008006" key="5">
    <source>
        <dbReference type="Google" id="ProtNLM"/>
    </source>
</evidence>
<organism evidence="3 4">
    <name type="scientific">Rheinheimera aquimaris</name>
    <dbReference type="NCBI Taxonomy" id="412437"/>
    <lineage>
        <taxon>Bacteria</taxon>
        <taxon>Pseudomonadati</taxon>
        <taxon>Pseudomonadota</taxon>
        <taxon>Gammaproteobacteria</taxon>
        <taxon>Chromatiales</taxon>
        <taxon>Chromatiaceae</taxon>
        <taxon>Rheinheimera</taxon>
    </lineage>
</organism>
<dbReference type="EMBL" id="BAAAEO010000001">
    <property type="protein sequence ID" value="GAA0537781.1"/>
    <property type="molecule type" value="Genomic_DNA"/>
</dbReference>
<evidence type="ECO:0000259" key="1">
    <source>
        <dbReference type="Pfam" id="PF01973"/>
    </source>
</evidence>
<feature type="domain" description="Glycosyltransferase Maf N-terminal" evidence="2">
    <location>
        <begin position="112"/>
        <end position="224"/>
    </location>
</feature>
<dbReference type="InterPro" id="IPR045376">
    <property type="entry name" value="Maf_N"/>
</dbReference>
<name>A0ABN1D9I3_9GAMM</name>
<dbReference type="Proteomes" id="UP001501169">
    <property type="component" value="Unassembled WGS sequence"/>
</dbReference>
<sequence length="936" mass="106357">MYKSAGYRVFTDSAEQQQLESRFAPILHQQLQHNLQAFRQYIPAIADLLRGYQSQRYSLLCEKAGYLNIVDFSVGQVLYPDDPFVAAKREVHAFLQRAPLIYLSEPVSEPYQPLSDKTEVVVMLGLGFGYQLLPLLHRANIKHLIIYEPDTDILACSVQTADWAAILRLAQSKGTALYLQVGQDGSGLPSDLAELQAAVNFEQFALYRHYSHPVMDKVKHHLQQYSGNSAMLLNSKLHFHAYSDLYDEVDARHGDPLGIAQVSAYQDQTLYQKNLAALQKYYPQVHSAITQHKSRHWQLVKDSDGKANLYHGERQVLFYQDYQKDSEQLISDFSLHPFQDDVMIGSKPGYKLRSYLHNQKVRQLMPILERSVKKRSQLPNELDSLILFGIALGEHVKLLLQQHQVKHLYLCEPNLDFFSASLHTTDWAALFDQIAEQGGRLYLNLGGDGSEYFLDLMRQFYQVGAFSIANTHLLTSYYNHPMNKAISELRDNLRVVLAIGEYFDHARFGIAHTYGNFTDGAGVLRQGFGLQRHAFQQLPVFIVGNGPSLDQCFDYLHQYKDQVVIISCGTALKALHQHGIKPDFHAELEQNRATYEWVSQVEDPEYLKQITLVSVNGVHPDTMTLFKDTLLCFKDGEASTQLFQAALKANNIQTESLSFAYPTVTNMVMNMVLRLGFENIYLFGVDLGFVDINYHHSRSSAYYKQDGSQIYDYQKAHGGGLPAKGNFLDWVFTKPEFDVSRKLLEQSIAQSGRRSEVYNCSNGVKIAGAVPLIPDNILLPPVTEDKQQLLLQMVASGYQRLHNELPQQIVKQLDLTMLKTTVGAWLDLLSEDVVTEQQAIKLIDKQWAFLLKTKLEAGNPAFILLNGSANYFSAIMLKLVTTEQDNNGQLDSFNDVLRVWKEYLIEALNSYLEEPLKCDEVSFAVPYTKLIRSNTR</sequence>
<evidence type="ECO:0000313" key="3">
    <source>
        <dbReference type="EMBL" id="GAA0537781.1"/>
    </source>
</evidence>
<feature type="domain" description="Glycosyltransferase Maf N-terminal" evidence="2">
    <location>
        <begin position="32"/>
        <end position="97"/>
    </location>
</feature>
<dbReference type="Pfam" id="PF01973">
    <property type="entry name" value="MptE-like"/>
    <property type="match status" value="1"/>
</dbReference>
<reference evidence="3 4" key="1">
    <citation type="journal article" date="2019" name="Int. J. Syst. Evol. Microbiol.">
        <title>The Global Catalogue of Microorganisms (GCM) 10K type strain sequencing project: providing services to taxonomists for standard genome sequencing and annotation.</title>
        <authorList>
            <consortium name="The Broad Institute Genomics Platform"/>
            <consortium name="The Broad Institute Genome Sequencing Center for Infectious Disease"/>
            <person name="Wu L."/>
            <person name="Ma J."/>
        </authorList>
    </citation>
    <scope>NUCLEOTIDE SEQUENCE [LARGE SCALE GENOMIC DNA]</scope>
    <source>
        <strain evidence="3 4">JCM 14331</strain>
    </source>
</reference>
<evidence type="ECO:0000313" key="4">
    <source>
        <dbReference type="Proteomes" id="UP001501169"/>
    </source>
</evidence>
<dbReference type="RefSeq" id="WP_226765881.1">
    <property type="nucleotide sequence ID" value="NZ_BAAAEO010000001.1"/>
</dbReference>
<protein>
    <recommendedName>
        <fullName evidence="5">DUF115 domain-containing protein</fullName>
    </recommendedName>
</protein>
<accession>A0ABN1D9I3</accession>
<dbReference type="PANTHER" id="PTHR41786">
    <property type="entry name" value="MOTILITY ACCESSORY FACTOR MAF"/>
    <property type="match status" value="1"/>
</dbReference>